<dbReference type="PANTHER" id="PTHR45726">
    <property type="entry name" value="LEUKOTRIENE A-4 HYDROLASE"/>
    <property type="match status" value="1"/>
</dbReference>
<keyword evidence="4" id="KW-1185">Reference proteome</keyword>
<proteinExistence type="predicted"/>
<reference evidence="4" key="1">
    <citation type="journal article" date="2019" name="Int. J. Syst. Evol. Microbiol.">
        <title>The Global Catalogue of Microorganisms (GCM) 10K type strain sequencing project: providing services to taxonomists for standard genome sequencing and annotation.</title>
        <authorList>
            <consortium name="The Broad Institute Genomics Platform"/>
            <consortium name="The Broad Institute Genome Sequencing Center for Infectious Disease"/>
            <person name="Wu L."/>
            <person name="Ma J."/>
        </authorList>
    </citation>
    <scope>NUCLEOTIDE SEQUENCE [LARGE SCALE GENOMIC DNA]</scope>
    <source>
        <strain evidence="4">CGMCC 1.7656</strain>
    </source>
</reference>
<organism evidence="3 4">
    <name type="scientific">Cloacibacterium rupense</name>
    <dbReference type="NCBI Taxonomy" id="517423"/>
    <lineage>
        <taxon>Bacteria</taxon>
        <taxon>Pseudomonadati</taxon>
        <taxon>Bacteroidota</taxon>
        <taxon>Flavobacteriia</taxon>
        <taxon>Flavobacteriales</taxon>
        <taxon>Weeksellaceae</taxon>
    </lineage>
</organism>
<evidence type="ECO:0000256" key="1">
    <source>
        <dbReference type="SAM" id="SignalP"/>
    </source>
</evidence>
<comment type="caution">
    <text evidence="3">The sequence shown here is derived from an EMBL/GenBank/DDBJ whole genome shotgun (WGS) entry which is preliminary data.</text>
</comment>
<dbReference type="InterPro" id="IPR027268">
    <property type="entry name" value="Peptidase_M4/M1_CTD_sf"/>
</dbReference>
<dbReference type="EMBL" id="BMLV01000002">
    <property type="protein sequence ID" value="GGP03684.1"/>
    <property type="molecule type" value="Genomic_DNA"/>
</dbReference>
<keyword evidence="1" id="KW-0732">Signal</keyword>
<dbReference type="Pfam" id="PF01433">
    <property type="entry name" value="Peptidase_M1"/>
    <property type="match status" value="1"/>
</dbReference>
<dbReference type="InterPro" id="IPR034015">
    <property type="entry name" value="M1_LTA4H"/>
</dbReference>
<name>A0ABQ2NKR5_9FLAO</name>
<evidence type="ECO:0000313" key="4">
    <source>
        <dbReference type="Proteomes" id="UP000620064"/>
    </source>
</evidence>
<dbReference type="RefSeq" id="WP_188617263.1">
    <property type="nucleotide sequence ID" value="NZ_BMLV01000002.1"/>
</dbReference>
<feature type="chain" id="PRO_5047087997" evidence="1">
    <location>
        <begin position="23"/>
        <end position="613"/>
    </location>
</feature>
<accession>A0ABQ2NKR5</accession>
<dbReference type="PANTHER" id="PTHR45726:SF3">
    <property type="entry name" value="LEUKOTRIENE A-4 HYDROLASE"/>
    <property type="match status" value="1"/>
</dbReference>
<feature type="signal peptide" evidence="1">
    <location>
        <begin position="1"/>
        <end position="22"/>
    </location>
</feature>
<feature type="domain" description="Peptidase M1 membrane alanine aminopeptidase" evidence="2">
    <location>
        <begin position="343"/>
        <end position="497"/>
    </location>
</feature>
<evidence type="ECO:0000259" key="2">
    <source>
        <dbReference type="Pfam" id="PF01433"/>
    </source>
</evidence>
<protein>
    <submittedName>
        <fullName evidence="3">Peptidase M1</fullName>
    </submittedName>
</protein>
<evidence type="ECO:0000313" key="3">
    <source>
        <dbReference type="EMBL" id="GGP03684.1"/>
    </source>
</evidence>
<dbReference type="CDD" id="cd09604">
    <property type="entry name" value="M1_APN_like"/>
    <property type="match status" value="1"/>
</dbReference>
<dbReference type="Gene3D" id="1.10.390.10">
    <property type="entry name" value="Neutral Protease Domain 2"/>
    <property type="match status" value="1"/>
</dbReference>
<sequence>MTQKFLAIFLLAFGLFSAQQEAYYQQYAKYKMNIEVDAANFAYHGKQEIQYTNNSPDELSVVYFHLYWNAFKPCSMMDQRVQNQGKNADGRLAENGVSRLSTIPKDEEGSQKINWIKQNGKDLKFEVQETIMKVYLNEKIKPNSTTTFTMDWDSVVPKQIRRSGRNNREGIDMTMTQWYPKIAEYDYDGWATFDYVGREFHAPFADFDVTIKIDKDYVIGAGGILENPSEVKGYTENPDIKTDKDNKATWKFTAKNMLDFAWAADKDYSVESFVVPDGPKVFFVYQKSEKTRYWEEAKPYITKYFQIMNNTFGRYVYPTYSFVQGGDGGMEYGMCTMILGESRSLEGLLGLMIHEGSHSWFQQMLATNESTKPWLDEGFTSYAESYVMYQLFPKPNEANPFINSLKGYAYFAKSGREEPASWLADHHDNGTAYSVASYTKGELFLVELGYIMGEETLSKVMKKYYQDWHLKHPSDRDFMHIAQQISGMDLKWFYHYWINTTKTIDYAIKDVKYGDTYTTITLVNNSDVPMPIDFNVLTKDNKTINYHIPLNMMRSPKKTDFYGNFQTLDYWNWTAKEYTFSIPYKKDELKVIGIDFSQRLADVNPENNTLEVK</sequence>
<dbReference type="SUPFAM" id="SSF55486">
    <property type="entry name" value="Metalloproteases ('zincins'), catalytic domain"/>
    <property type="match status" value="1"/>
</dbReference>
<gene>
    <name evidence="3" type="ORF">GCM10010992_13000</name>
</gene>
<dbReference type="InterPro" id="IPR014782">
    <property type="entry name" value="Peptidase_M1_dom"/>
</dbReference>
<dbReference type="Proteomes" id="UP000620064">
    <property type="component" value="Unassembled WGS sequence"/>
</dbReference>